<comment type="caution">
    <text evidence="1">The sequence shown here is derived from an EMBL/GenBank/DDBJ whole genome shotgun (WGS) entry which is preliminary data.</text>
</comment>
<dbReference type="Proteomes" id="UP001175211">
    <property type="component" value="Unassembled WGS sequence"/>
</dbReference>
<dbReference type="RefSeq" id="XP_060338006.1">
    <property type="nucleotide sequence ID" value="XM_060476394.1"/>
</dbReference>
<protein>
    <submittedName>
        <fullName evidence="1">Uncharacterized protein</fullName>
    </submittedName>
</protein>
<reference evidence="1" key="1">
    <citation type="submission" date="2023-06" db="EMBL/GenBank/DDBJ databases">
        <authorList>
            <consortium name="Lawrence Berkeley National Laboratory"/>
            <person name="Ahrendt S."/>
            <person name="Sahu N."/>
            <person name="Indic B."/>
            <person name="Wong-Bajracharya J."/>
            <person name="Merenyi Z."/>
            <person name="Ke H.-M."/>
            <person name="Monk M."/>
            <person name="Kocsube S."/>
            <person name="Drula E."/>
            <person name="Lipzen A."/>
            <person name="Balint B."/>
            <person name="Henrissat B."/>
            <person name="Andreopoulos B."/>
            <person name="Martin F.M."/>
            <person name="Harder C.B."/>
            <person name="Rigling D."/>
            <person name="Ford K.L."/>
            <person name="Foster G.D."/>
            <person name="Pangilinan J."/>
            <person name="Papanicolaou A."/>
            <person name="Barry K."/>
            <person name="LaButti K."/>
            <person name="Viragh M."/>
            <person name="Koriabine M."/>
            <person name="Yan M."/>
            <person name="Riley R."/>
            <person name="Champramary S."/>
            <person name="Plett K.L."/>
            <person name="Tsai I.J."/>
            <person name="Slot J."/>
            <person name="Sipos G."/>
            <person name="Plett J."/>
            <person name="Nagy L.G."/>
            <person name="Grigoriev I.V."/>
        </authorList>
    </citation>
    <scope>NUCLEOTIDE SEQUENCE</scope>
    <source>
        <strain evidence="1">CCBAS 213</strain>
    </source>
</reference>
<dbReference type="EMBL" id="JAUEPS010000002">
    <property type="protein sequence ID" value="KAK0467731.1"/>
    <property type="molecule type" value="Genomic_DNA"/>
</dbReference>
<evidence type="ECO:0000313" key="2">
    <source>
        <dbReference type="Proteomes" id="UP001175211"/>
    </source>
</evidence>
<keyword evidence="2" id="KW-1185">Reference proteome</keyword>
<name>A0AA39NLA2_ARMTA</name>
<organism evidence="1 2">
    <name type="scientific">Armillaria tabescens</name>
    <name type="common">Ringless honey mushroom</name>
    <name type="synonym">Agaricus tabescens</name>
    <dbReference type="NCBI Taxonomy" id="1929756"/>
    <lineage>
        <taxon>Eukaryota</taxon>
        <taxon>Fungi</taxon>
        <taxon>Dikarya</taxon>
        <taxon>Basidiomycota</taxon>
        <taxon>Agaricomycotina</taxon>
        <taxon>Agaricomycetes</taxon>
        <taxon>Agaricomycetidae</taxon>
        <taxon>Agaricales</taxon>
        <taxon>Marasmiineae</taxon>
        <taxon>Physalacriaceae</taxon>
        <taxon>Desarmillaria</taxon>
    </lineage>
</organism>
<evidence type="ECO:0000313" key="1">
    <source>
        <dbReference type="EMBL" id="KAK0467731.1"/>
    </source>
</evidence>
<gene>
    <name evidence="1" type="ORF">EV420DRAFT_1634995</name>
</gene>
<accession>A0AA39NLA2</accession>
<sequence>MSDVKVYLKPRPISATYGHSKLYTKLSIYHPNDAQNSSFKYGPFLADYGAVPSDATEEYTIRSPSLSAHLALFHNELLPSLQANIPNPNKTSRSCWPSLLQLARSKLAGIVDFRLECETHIVRLCKGNSAPDPPTEPSFNTTCWWYRLVFSILSRDDRELRDNDDTEIQILVWAYMYGCHFLPMCDMGQFS</sequence>
<dbReference type="AlphaFoldDB" id="A0AA39NLA2"/>
<dbReference type="GeneID" id="85359942"/>
<proteinExistence type="predicted"/>